<accession>A0A8X8CDY0</accession>
<protein>
    <submittedName>
        <fullName evidence="4">Uncharacterized protein</fullName>
    </submittedName>
</protein>
<evidence type="ECO:0000313" key="5">
    <source>
        <dbReference type="Proteomes" id="UP000886885"/>
    </source>
</evidence>
<dbReference type="OrthoDB" id="3945418at2759"/>
<name>A0A8X8CDY0_POPTO</name>
<dbReference type="GO" id="GO:0016125">
    <property type="term" value="P:sterol metabolic process"/>
    <property type="evidence" value="ECO:0007669"/>
    <property type="project" value="TreeGrafter"/>
</dbReference>
<evidence type="ECO:0000256" key="1">
    <source>
        <dbReference type="ARBA" id="ARBA00010617"/>
    </source>
</evidence>
<dbReference type="PANTHER" id="PTHR24286:SF217">
    <property type="entry name" value="OS07G0520300 PROTEIN"/>
    <property type="match status" value="1"/>
</dbReference>
<reference evidence="4" key="1">
    <citation type="journal article" date="2020" name="bioRxiv">
        <title>Hybrid origin of Populus tomentosa Carr. identified through genome sequencing and phylogenomic analysis.</title>
        <authorList>
            <person name="An X."/>
            <person name="Gao K."/>
            <person name="Chen Z."/>
            <person name="Li J."/>
            <person name="Yang X."/>
            <person name="Yang X."/>
            <person name="Zhou J."/>
            <person name="Guo T."/>
            <person name="Zhao T."/>
            <person name="Huang S."/>
            <person name="Miao D."/>
            <person name="Khan W.U."/>
            <person name="Rao P."/>
            <person name="Ye M."/>
            <person name="Lei B."/>
            <person name="Liao W."/>
            <person name="Wang J."/>
            <person name="Ji L."/>
            <person name="Li Y."/>
            <person name="Guo B."/>
            <person name="Mustafa N.S."/>
            <person name="Li S."/>
            <person name="Yun Q."/>
            <person name="Keller S.R."/>
            <person name="Mao J."/>
            <person name="Zhang R."/>
            <person name="Strauss S.H."/>
        </authorList>
    </citation>
    <scope>NUCLEOTIDE SEQUENCE</scope>
    <source>
        <strain evidence="4">GM15</strain>
        <tissue evidence="4">Leaf</tissue>
    </source>
</reference>
<comment type="similarity">
    <text evidence="1">Belongs to the cytochrome P450 family.</text>
</comment>
<dbReference type="PANTHER" id="PTHR24286">
    <property type="entry name" value="CYTOCHROME P450 26"/>
    <property type="match status" value="1"/>
</dbReference>
<keyword evidence="2" id="KW-0479">Metal-binding</keyword>
<evidence type="ECO:0000313" key="4">
    <source>
        <dbReference type="EMBL" id="KAG6750875.1"/>
    </source>
</evidence>
<dbReference type="GO" id="GO:0004497">
    <property type="term" value="F:monooxygenase activity"/>
    <property type="evidence" value="ECO:0007669"/>
    <property type="project" value="TreeGrafter"/>
</dbReference>
<gene>
    <name evidence="4" type="ORF">POTOM_045390</name>
</gene>
<evidence type="ECO:0000256" key="2">
    <source>
        <dbReference type="ARBA" id="ARBA00022723"/>
    </source>
</evidence>
<dbReference type="EMBL" id="JAAWWB010000026">
    <property type="protein sequence ID" value="KAG6750875.1"/>
    <property type="molecule type" value="Genomic_DNA"/>
</dbReference>
<keyword evidence="3" id="KW-0408">Iron</keyword>
<comment type="caution">
    <text evidence="4">The sequence shown here is derived from an EMBL/GenBank/DDBJ whole genome shotgun (WGS) entry which is preliminary data.</text>
</comment>
<dbReference type="AlphaFoldDB" id="A0A8X8CDY0"/>
<sequence length="200" mass="22464">MSSLIFGKAQSANRDILGELYQQPVKSVLSVPINFPFTCFYHSLQAREKTRTIILQFCCISDDEIVDSAINIMIAGHDTTTILSFLIKLLANDPSVYGSIVQAWDDLARMKICSNGVSKNGSSCVLFLQDDSQKDGRNTSKNSHQSCRIVSRHLEEEFECVRDMNLQDLQYDHYTLPGETFHMEAMPPKHFLSSGSIASF</sequence>
<keyword evidence="5" id="KW-1185">Reference proteome</keyword>
<evidence type="ECO:0000256" key="3">
    <source>
        <dbReference type="ARBA" id="ARBA00023004"/>
    </source>
</evidence>
<proteinExistence type="inferred from homology"/>
<dbReference type="Proteomes" id="UP000886885">
    <property type="component" value="Chromosome 13D"/>
</dbReference>
<dbReference type="GO" id="GO:0046872">
    <property type="term" value="F:metal ion binding"/>
    <property type="evidence" value="ECO:0007669"/>
    <property type="project" value="UniProtKB-KW"/>
</dbReference>
<organism evidence="4 5">
    <name type="scientific">Populus tomentosa</name>
    <name type="common">Chinese white poplar</name>
    <dbReference type="NCBI Taxonomy" id="118781"/>
    <lineage>
        <taxon>Eukaryota</taxon>
        <taxon>Viridiplantae</taxon>
        <taxon>Streptophyta</taxon>
        <taxon>Embryophyta</taxon>
        <taxon>Tracheophyta</taxon>
        <taxon>Spermatophyta</taxon>
        <taxon>Magnoliopsida</taxon>
        <taxon>eudicotyledons</taxon>
        <taxon>Gunneridae</taxon>
        <taxon>Pentapetalae</taxon>
        <taxon>rosids</taxon>
        <taxon>fabids</taxon>
        <taxon>Malpighiales</taxon>
        <taxon>Salicaceae</taxon>
        <taxon>Saliceae</taxon>
        <taxon>Populus</taxon>
    </lineage>
</organism>